<dbReference type="BioCyc" id="LACI272621:G1G49-1321-MONOMER"/>
<feature type="domain" description="Amidohydrolase-related" evidence="1">
    <location>
        <begin position="55"/>
        <end position="190"/>
    </location>
</feature>
<dbReference type="AlphaFoldDB" id="Q5FJF3"/>
<name>Q5FJF3_LACAC</name>
<keyword evidence="3" id="KW-1185">Reference proteome</keyword>
<dbReference type="InterPro" id="IPR011059">
    <property type="entry name" value="Metal-dep_hydrolase_composite"/>
</dbReference>
<organism evidence="3">
    <name type="scientific">Lactobacillus acidophilus (strain ATCC 700396 / NCK56 / N2 / NCFM)</name>
    <dbReference type="NCBI Taxonomy" id="272621"/>
    <lineage>
        <taxon>Bacteria</taxon>
        <taxon>Bacillati</taxon>
        <taxon>Bacillota</taxon>
        <taxon>Bacilli</taxon>
        <taxon>Lactobacillales</taxon>
        <taxon>Lactobacillaceae</taxon>
        <taxon>Lactobacillus</taxon>
    </lineage>
</organism>
<dbReference type="PATRIC" id="fig|272621.13.peg.1272"/>
<dbReference type="GO" id="GO:0016810">
    <property type="term" value="F:hydrolase activity, acting on carbon-nitrogen (but not peptide) bonds"/>
    <property type="evidence" value="ECO:0007669"/>
    <property type="project" value="InterPro"/>
</dbReference>
<reference evidence="2 3" key="1">
    <citation type="journal article" date="2005" name="Proc. Natl. Acad. Sci. U.S.A.">
        <title>Complete genome sequence of the probiotic lactic acid bacterium Lactobacillus acidophilus NCFM.</title>
        <authorList>
            <person name="Altermann E."/>
            <person name="Russell W.M."/>
            <person name="Azcarate-Peril M.A."/>
            <person name="Barrangou R."/>
            <person name="Buck B.L."/>
            <person name="McAuliffe O."/>
            <person name="Souther N."/>
            <person name="Dobson A."/>
            <person name="Duong T."/>
            <person name="Callanan M."/>
            <person name="Lick S."/>
            <person name="Hamrick A."/>
            <person name="Cano R."/>
            <person name="Klaenhammer T.R."/>
        </authorList>
    </citation>
    <scope>NUCLEOTIDE SEQUENCE [LARGE SCALE GENOMIC DNA]</scope>
    <source>
        <strain evidence="3">ATCC 700396 / NCK56 / N2 / NCFM</strain>
    </source>
</reference>
<evidence type="ECO:0000313" key="3">
    <source>
        <dbReference type="Proteomes" id="UP000006381"/>
    </source>
</evidence>
<dbReference type="KEGG" id="lac:LBA1344"/>
<dbReference type="Proteomes" id="UP000006381">
    <property type="component" value="Chromosome"/>
</dbReference>
<dbReference type="Pfam" id="PF01979">
    <property type="entry name" value="Amidohydro_1"/>
    <property type="match status" value="1"/>
</dbReference>
<dbReference type="InterPro" id="IPR051781">
    <property type="entry name" value="Metallo-dep_Hydrolase"/>
</dbReference>
<dbReference type="SUPFAM" id="SSF51556">
    <property type="entry name" value="Metallo-dependent hydrolases"/>
    <property type="match status" value="1"/>
</dbReference>
<dbReference type="STRING" id="272621.LBA1344"/>
<accession>Q5FJF3</accession>
<sequence>MSKTVFKNCNLFVGTKDELLHKAWFVVDEETGKLLQVGTGTNPKEDKNVDLHGQYVMSGLINAHTHVGLVNAAKEHYPETETLVTYKALKDLKSGLRGGVTYIRSCGVAFDVDVKLNKMRDAYPFEGPEIEPAGMPISILGGHADQPLEDNKLNVAHLVNSPDDVRKAVREQFKKGPENIKLMAIGGVMSQGD</sequence>
<dbReference type="HOGENOM" id="CLU_1579829_0_0_9"/>
<dbReference type="InterPro" id="IPR032466">
    <property type="entry name" value="Metal_Hydrolase"/>
</dbReference>
<dbReference type="PANTHER" id="PTHR43135">
    <property type="entry name" value="ALPHA-D-RIBOSE 1-METHYLPHOSPHONATE 5-TRIPHOSPHATE DIPHOSPHATASE"/>
    <property type="match status" value="1"/>
</dbReference>
<dbReference type="EMBL" id="CP000033">
    <property type="protein sequence ID" value="AAV43171.1"/>
    <property type="molecule type" value="Genomic_DNA"/>
</dbReference>
<proteinExistence type="predicted"/>
<protein>
    <submittedName>
        <fullName evidence="2">Putative PepQ</fullName>
    </submittedName>
</protein>
<evidence type="ECO:0000259" key="1">
    <source>
        <dbReference type="Pfam" id="PF01979"/>
    </source>
</evidence>
<dbReference type="SUPFAM" id="SSF51338">
    <property type="entry name" value="Composite domain of metallo-dependent hydrolases"/>
    <property type="match status" value="1"/>
</dbReference>
<dbReference type="eggNOG" id="COG1228">
    <property type="taxonomic scope" value="Bacteria"/>
</dbReference>
<gene>
    <name evidence="2" type="ordered locus">LBA1344</name>
</gene>
<dbReference type="PANTHER" id="PTHR43135:SF3">
    <property type="entry name" value="ALPHA-D-RIBOSE 1-METHYLPHOSPHONATE 5-TRIPHOSPHATE DIPHOSPHATASE"/>
    <property type="match status" value="1"/>
</dbReference>
<dbReference type="InterPro" id="IPR006680">
    <property type="entry name" value="Amidohydro-rel"/>
</dbReference>
<dbReference type="Gene3D" id="3.20.20.140">
    <property type="entry name" value="Metal-dependent hydrolases"/>
    <property type="match status" value="1"/>
</dbReference>
<evidence type="ECO:0000313" key="2">
    <source>
        <dbReference type="EMBL" id="AAV43171.1"/>
    </source>
</evidence>
<dbReference type="OrthoDB" id="9797498at2"/>